<dbReference type="GO" id="GO:0005886">
    <property type="term" value="C:plasma membrane"/>
    <property type="evidence" value="ECO:0007669"/>
    <property type="project" value="UniProtKB-SubCell"/>
</dbReference>
<evidence type="ECO:0000256" key="3">
    <source>
        <dbReference type="ARBA" id="ARBA00022475"/>
    </source>
</evidence>
<reference evidence="8 9" key="1">
    <citation type="journal article" date="2009" name="Stand. Genomic Sci.">
        <title>Complete genome sequence of Jonesia denitrificans type strain (Prevot 55134).</title>
        <authorList>
            <person name="Pukall R."/>
            <person name="Gehrich-Schroter G."/>
            <person name="Lapidus A."/>
            <person name="Nolan M."/>
            <person name="Glavina Del Rio T."/>
            <person name="Lucas S."/>
            <person name="Chen F."/>
            <person name="Tice H."/>
            <person name="Pitluck S."/>
            <person name="Cheng J.F."/>
            <person name="Copeland A."/>
            <person name="Saunders E."/>
            <person name="Brettin T."/>
            <person name="Detter J.C."/>
            <person name="Bruce D."/>
            <person name="Goodwin L."/>
            <person name="Pati A."/>
            <person name="Ivanova N."/>
            <person name="Mavromatis K."/>
            <person name="Ovchinnikova G."/>
            <person name="Chen A."/>
            <person name="Palaniappan K."/>
            <person name="Land M."/>
            <person name="Hauser L."/>
            <person name="Chang Y.J."/>
            <person name="Jeffries C.D."/>
            <person name="Chain P."/>
            <person name="Goker M."/>
            <person name="Bristow J."/>
            <person name="Eisen J.A."/>
            <person name="Markowitz V."/>
            <person name="Hugenholtz P."/>
            <person name="Kyrpides N.C."/>
            <person name="Klenk H.P."/>
            <person name="Han C."/>
        </authorList>
    </citation>
    <scope>NUCLEOTIDE SEQUENCE [LARGE SCALE GENOMIC DNA]</scope>
    <source>
        <strain evidence="9">ATCC 14870 / DSM 20603 / BCRC 15368 / CIP 55.134 / JCM 11481 / NBRC 15587 / NCTC 10816 / Prevot 55134</strain>
    </source>
</reference>
<dbReference type="Pfam" id="PF07690">
    <property type="entry name" value="MFS_1"/>
    <property type="match status" value="1"/>
</dbReference>
<feature type="transmembrane region" description="Helical" evidence="7">
    <location>
        <begin position="80"/>
        <end position="101"/>
    </location>
</feature>
<keyword evidence="9" id="KW-1185">Reference proteome</keyword>
<feature type="transmembrane region" description="Helical" evidence="7">
    <location>
        <begin position="219"/>
        <end position="242"/>
    </location>
</feature>
<keyword evidence="2" id="KW-0813">Transport</keyword>
<comment type="subcellular location">
    <subcellularLocation>
        <location evidence="1">Cell membrane</location>
        <topology evidence="1">Multi-pass membrane protein</topology>
    </subcellularLocation>
</comment>
<evidence type="ECO:0000256" key="1">
    <source>
        <dbReference type="ARBA" id="ARBA00004651"/>
    </source>
</evidence>
<dbReference type="PANTHER" id="PTHR43266:SF10">
    <property type="entry name" value="BACILYSIN EXPORTER BACE-RELATED"/>
    <property type="match status" value="1"/>
</dbReference>
<dbReference type="eggNOG" id="COG2814">
    <property type="taxonomic scope" value="Bacteria"/>
</dbReference>
<evidence type="ECO:0000313" key="8">
    <source>
        <dbReference type="EMBL" id="ACV07768.1"/>
    </source>
</evidence>
<sequence length="414" mass="42364">MKQETTQVASTSMRPVWFLAASQGFQALSTAVFTVSVALVAGKTSDFLGLGLILAARTLPTVVVALVGGVAADRWRKKTVAVATLLGTAVVSLLIAAVIPVTGLTGYIHVLALVAGLISAFGAPSLYSLLPAIVAKENNFRANALVRTWRNGGMLAGPVVAGLFAAQWGAASGVAVSAVCAGVGALFIAMLPVTEQARPVRSIRGDLAEAVGFARHTRWFTVMIGFWAVYLALQGGAGGVVQPVVVAQISGDRVWSWMAACLAAGYIAGSVGATRWQMSRHLVTGSVVWVGLSCVPLVAVALTDVVPVWLVASFIAGVGLEVSGVAWGSALQTRVDSDNIGKVSSLDYAVSFGFVPVGYAVFGVVGSVADGRVVLAVSGVVMAVFAVTAGLVSWAQRFDPLPDAPTSDTAAPVG</sequence>
<dbReference type="Gene3D" id="1.20.1250.20">
    <property type="entry name" value="MFS general substrate transporter like domains"/>
    <property type="match status" value="1"/>
</dbReference>
<proteinExistence type="predicted"/>
<evidence type="ECO:0000256" key="5">
    <source>
        <dbReference type="ARBA" id="ARBA00022989"/>
    </source>
</evidence>
<keyword evidence="4 7" id="KW-0812">Transmembrane</keyword>
<feature type="transmembrane region" description="Helical" evidence="7">
    <location>
        <begin position="47"/>
        <end position="68"/>
    </location>
</feature>
<evidence type="ECO:0000256" key="6">
    <source>
        <dbReference type="ARBA" id="ARBA00023136"/>
    </source>
</evidence>
<dbReference type="InterPro" id="IPR011701">
    <property type="entry name" value="MFS"/>
</dbReference>
<evidence type="ECO:0000256" key="4">
    <source>
        <dbReference type="ARBA" id="ARBA00022692"/>
    </source>
</evidence>
<feature type="transmembrane region" description="Helical" evidence="7">
    <location>
        <begin position="348"/>
        <end position="369"/>
    </location>
</feature>
<dbReference type="InterPro" id="IPR036259">
    <property type="entry name" value="MFS_trans_sf"/>
</dbReference>
<evidence type="ECO:0000256" key="2">
    <source>
        <dbReference type="ARBA" id="ARBA00022448"/>
    </source>
</evidence>
<name>C7R590_JONDD</name>
<protein>
    <submittedName>
        <fullName evidence="8">Major facilitator superfamily MFS_1</fullName>
    </submittedName>
</protein>
<feature type="transmembrane region" description="Helical" evidence="7">
    <location>
        <begin position="375"/>
        <end position="395"/>
    </location>
</feature>
<dbReference type="AlphaFoldDB" id="C7R590"/>
<gene>
    <name evidence="8" type="ordered locus">Jden_0092</name>
</gene>
<evidence type="ECO:0000256" key="7">
    <source>
        <dbReference type="SAM" id="Phobius"/>
    </source>
</evidence>
<dbReference type="STRING" id="471856.Jden_0092"/>
<dbReference type="HOGENOM" id="CLU_034180_17_3_11"/>
<keyword evidence="3" id="KW-1003">Cell membrane</keyword>
<dbReference type="KEGG" id="jde:Jden_0092"/>
<dbReference type="SUPFAM" id="SSF103473">
    <property type="entry name" value="MFS general substrate transporter"/>
    <property type="match status" value="1"/>
</dbReference>
<feature type="transmembrane region" description="Helical" evidence="7">
    <location>
        <begin position="308"/>
        <end position="327"/>
    </location>
</feature>
<keyword evidence="5 7" id="KW-1133">Transmembrane helix</keyword>
<feature type="transmembrane region" description="Helical" evidence="7">
    <location>
        <begin position="107"/>
        <end position="130"/>
    </location>
</feature>
<feature type="transmembrane region" description="Helical" evidence="7">
    <location>
        <begin position="16"/>
        <end position="41"/>
    </location>
</feature>
<dbReference type="Proteomes" id="UP000000628">
    <property type="component" value="Chromosome"/>
</dbReference>
<dbReference type="PANTHER" id="PTHR43266">
    <property type="entry name" value="MACROLIDE-EFFLUX PROTEIN"/>
    <property type="match status" value="1"/>
</dbReference>
<dbReference type="GO" id="GO:0022857">
    <property type="term" value="F:transmembrane transporter activity"/>
    <property type="evidence" value="ECO:0007669"/>
    <property type="project" value="InterPro"/>
</dbReference>
<organism evidence="8 9">
    <name type="scientific">Jonesia denitrificans (strain ATCC 14870 / DSM 20603 / BCRC 15368 / CIP 55.134 / JCM 11481 / NBRC 15587 / NCTC 10816 / Prevot 55134)</name>
    <name type="common">Listeria denitrificans</name>
    <dbReference type="NCBI Taxonomy" id="471856"/>
    <lineage>
        <taxon>Bacteria</taxon>
        <taxon>Bacillati</taxon>
        <taxon>Actinomycetota</taxon>
        <taxon>Actinomycetes</taxon>
        <taxon>Micrococcales</taxon>
        <taxon>Jonesiaceae</taxon>
        <taxon>Jonesia</taxon>
    </lineage>
</organism>
<dbReference type="CDD" id="cd06173">
    <property type="entry name" value="MFS_MefA_like"/>
    <property type="match status" value="1"/>
</dbReference>
<feature type="transmembrane region" description="Helical" evidence="7">
    <location>
        <begin position="281"/>
        <end position="302"/>
    </location>
</feature>
<evidence type="ECO:0000313" key="9">
    <source>
        <dbReference type="Proteomes" id="UP000000628"/>
    </source>
</evidence>
<feature type="transmembrane region" description="Helical" evidence="7">
    <location>
        <begin position="254"/>
        <end position="274"/>
    </location>
</feature>
<feature type="transmembrane region" description="Helical" evidence="7">
    <location>
        <begin position="174"/>
        <end position="194"/>
    </location>
</feature>
<accession>C7R590</accession>
<dbReference type="EMBL" id="CP001706">
    <property type="protein sequence ID" value="ACV07768.1"/>
    <property type="molecule type" value="Genomic_DNA"/>
</dbReference>
<keyword evidence="6 7" id="KW-0472">Membrane</keyword>